<evidence type="ECO:0000256" key="3">
    <source>
        <dbReference type="ARBA" id="ARBA00022764"/>
    </source>
</evidence>
<dbReference type="PANTHER" id="PTHR42845:SF1">
    <property type="entry name" value="HYDROGENASE SMALL SUBUNIT"/>
    <property type="match status" value="1"/>
</dbReference>
<dbReference type="Proteomes" id="UP000269883">
    <property type="component" value="Chromosome"/>
</dbReference>
<feature type="domain" description="NADH:ubiquinone oxidoreductase-like 20kDa subunit" evidence="6">
    <location>
        <begin position="15"/>
        <end position="149"/>
    </location>
</feature>
<dbReference type="InterPro" id="IPR006137">
    <property type="entry name" value="NADH_UbQ_OxRdtase-like_20kDa"/>
</dbReference>
<keyword evidence="4" id="KW-0560">Oxidoreductase</keyword>
<keyword evidence="8" id="KW-1185">Reference proteome</keyword>
<comment type="catalytic activity">
    <reaction evidence="5">
        <text>2 Fe(III)-[cytochrome c3] + H2 = 2 Fe(II)-[cytochrome c3] + 2 H(+)</text>
        <dbReference type="Rhea" id="RHEA:20625"/>
        <dbReference type="Rhea" id="RHEA-COMP:11576"/>
        <dbReference type="Rhea" id="RHEA-COMP:11577"/>
        <dbReference type="ChEBI" id="CHEBI:15378"/>
        <dbReference type="ChEBI" id="CHEBI:18276"/>
        <dbReference type="ChEBI" id="CHEBI:29033"/>
        <dbReference type="ChEBI" id="CHEBI:29034"/>
        <dbReference type="EC" id="1.12.2.1"/>
    </reaction>
</comment>
<name>A0A2Z6B3K2_9BACT</name>
<evidence type="ECO:0000256" key="1">
    <source>
        <dbReference type="ARBA" id="ARBA00004418"/>
    </source>
</evidence>
<gene>
    <name evidence="7" type="ORF">DFE_3280</name>
</gene>
<dbReference type="Gene3D" id="3.40.50.700">
    <property type="entry name" value="NADH:ubiquinone oxidoreductase-like, 20kDa subunit"/>
    <property type="match status" value="1"/>
</dbReference>
<keyword evidence="3" id="KW-0574">Periplasm</keyword>
<evidence type="ECO:0000313" key="7">
    <source>
        <dbReference type="EMBL" id="BBD10006.1"/>
    </source>
</evidence>
<dbReference type="AlphaFoldDB" id="A0A2Z6B3K2"/>
<evidence type="ECO:0000256" key="2">
    <source>
        <dbReference type="ARBA" id="ARBA00012159"/>
    </source>
</evidence>
<dbReference type="OrthoDB" id="9787729at2"/>
<reference evidence="7 8" key="1">
    <citation type="journal article" date="2018" name="Sci. Adv.">
        <title>Multi-heme cytochromes provide a pathway for survival in energy-limited environments.</title>
        <authorList>
            <person name="Deng X."/>
            <person name="Dohmae N."/>
            <person name="Nealson K.H."/>
            <person name="Hashimoto K."/>
            <person name="Okamoto A."/>
        </authorList>
    </citation>
    <scope>NUCLEOTIDE SEQUENCE [LARGE SCALE GENOMIC DNA]</scope>
    <source>
        <strain evidence="7 8">IS5</strain>
    </source>
</reference>
<evidence type="ECO:0000256" key="5">
    <source>
        <dbReference type="ARBA" id="ARBA00029307"/>
    </source>
</evidence>
<keyword evidence="7" id="KW-0830">Ubiquinone</keyword>
<dbReference type="GO" id="GO:0047806">
    <property type="term" value="F:cytochrome-c3 hydrogenase activity"/>
    <property type="evidence" value="ECO:0007669"/>
    <property type="project" value="UniProtKB-EC"/>
</dbReference>
<dbReference type="Pfam" id="PF01058">
    <property type="entry name" value="Oxidored_q6"/>
    <property type="match status" value="1"/>
</dbReference>
<dbReference type="GO" id="GO:0051536">
    <property type="term" value="F:iron-sulfur cluster binding"/>
    <property type="evidence" value="ECO:0007669"/>
    <property type="project" value="InterPro"/>
</dbReference>
<dbReference type="GO" id="GO:0042597">
    <property type="term" value="C:periplasmic space"/>
    <property type="evidence" value="ECO:0007669"/>
    <property type="project" value="UniProtKB-SubCell"/>
</dbReference>
<proteinExistence type="predicted"/>
<dbReference type="KEGG" id="dfl:DFE_3280"/>
<evidence type="ECO:0000256" key="4">
    <source>
        <dbReference type="ARBA" id="ARBA00023002"/>
    </source>
</evidence>
<dbReference type="InterPro" id="IPR051349">
    <property type="entry name" value="Hydrogenase_assoc-protein"/>
</dbReference>
<evidence type="ECO:0000313" key="8">
    <source>
        <dbReference type="Proteomes" id="UP000269883"/>
    </source>
</evidence>
<dbReference type="EMBL" id="AP017378">
    <property type="protein sequence ID" value="BBD10006.1"/>
    <property type="molecule type" value="Genomic_DNA"/>
</dbReference>
<evidence type="ECO:0000259" key="6">
    <source>
        <dbReference type="Pfam" id="PF01058"/>
    </source>
</evidence>
<dbReference type="SUPFAM" id="SSF56770">
    <property type="entry name" value="HydA/Nqo6-like"/>
    <property type="match status" value="1"/>
</dbReference>
<sequence length="248" mass="27196">MAPKPKIAFFDFAGCEGDQLQVANLEEKLLDLLEHVELVNFREVMTEASDDYDIAFVEGSITRPEDEVRLKEIRSKAKLVIALGACAAIGGVNCMKNFMDDMEVREIVYGDMARAYPTYAARPAKAVVHVDAEIPGCPIDGKEFLRVTKELLLGKPPTLPDYPVCVECKAAGNICRYEQGKLCLGIITRGGCGACCVSEGSHCWGCRGLAPDANLDAARYVMEDQAGFSRIQVQDLMRMYLGYTNAPL</sequence>
<dbReference type="InterPro" id="IPR037024">
    <property type="entry name" value="NiFe_Hase_small_N_sf"/>
</dbReference>
<comment type="subcellular location">
    <subcellularLocation>
        <location evidence="1">Periplasm</location>
    </subcellularLocation>
</comment>
<dbReference type="EC" id="1.12.2.1" evidence="2"/>
<dbReference type="PANTHER" id="PTHR42845">
    <property type="entry name" value="COENZYME F420-REDUCING HYDROGENASE, GAMMA SUBUNIT"/>
    <property type="match status" value="1"/>
</dbReference>
<accession>A0A2Z6B3K2</accession>
<dbReference type="RefSeq" id="WP_126381009.1">
    <property type="nucleotide sequence ID" value="NZ_AP017378.1"/>
</dbReference>
<organism evidence="7 8">
    <name type="scientific">Desulfovibrio ferrophilus</name>
    <dbReference type="NCBI Taxonomy" id="241368"/>
    <lineage>
        <taxon>Bacteria</taxon>
        <taxon>Pseudomonadati</taxon>
        <taxon>Thermodesulfobacteriota</taxon>
        <taxon>Desulfovibrionia</taxon>
        <taxon>Desulfovibrionales</taxon>
        <taxon>Desulfovibrionaceae</taxon>
        <taxon>Desulfovibrio</taxon>
    </lineage>
</organism>
<protein>
    <recommendedName>
        <fullName evidence="2">cytochrome-c3 hydrogenase</fullName>
        <ecNumber evidence="2">1.12.2.1</ecNumber>
    </recommendedName>
</protein>